<proteinExistence type="predicted"/>
<sequence>MGTKRLLEKLRQKLITGSITQRMKDIKHRFSQLVKST</sequence>
<protein>
    <submittedName>
        <fullName evidence="1">Uncharacterized protein</fullName>
    </submittedName>
</protein>
<accession>E1YHT4</accession>
<evidence type="ECO:0000313" key="1">
    <source>
        <dbReference type="EMBL" id="CBX30203.1"/>
    </source>
</evidence>
<organism evidence="1">
    <name type="scientific">uncultured Desulfobacterium sp</name>
    <dbReference type="NCBI Taxonomy" id="201089"/>
    <lineage>
        <taxon>Bacteria</taxon>
        <taxon>Pseudomonadati</taxon>
        <taxon>Thermodesulfobacteriota</taxon>
        <taxon>Desulfobacteria</taxon>
        <taxon>Desulfobacterales</taxon>
        <taxon>Desulfobacteriaceae</taxon>
        <taxon>Desulfobacterium</taxon>
        <taxon>environmental samples</taxon>
    </lineage>
</organism>
<dbReference type="EMBL" id="FR695874">
    <property type="protein sequence ID" value="CBX30203.1"/>
    <property type="molecule type" value="Genomic_DNA"/>
</dbReference>
<gene>
    <name evidence="1" type="ORF">N47_D30120</name>
</gene>
<reference evidence="1" key="1">
    <citation type="journal article" date="2011" name="Environ. Microbiol.">
        <title>Genomic insights into the metabolic potential of the polycyclic aromatic hydrocarbon degrading sulfate-reducing Deltaproteobacterium N47.</title>
        <authorList>
            <person name="Bergmann F."/>
            <person name="Selesi D."/>
            <person name="Weinmaier T."/>
            <person name="Tischler P."/>
            <person name="Rattei T."/>
            <person name="Meckenstock R.U."/>
        </authorList>
    </citation>
    <scope>NUCLEOTIDE SEQUENCE</scope>
</reference>
<dbReference type="AlphaFoldDB" id="E1YHT4"/>
<name>E1YHT4_9BACT</name>